<dbReference type="Pfam" id="PF02931">
    <property type="entry name" value="Neur_chan_LBD"/>
    <property type="match status" value="3"/>
</dbReference>
<dbReference type="Proteomes" id="UP000078046">
    <property type="component" value="Unassembled WGS sequence"/>
</dbReference>
<proteinExistence type="inferred from homology"/>
<gene>
    <name evidence="8" type="ORF">A3Q56_00502</name>
</gene>
<feature type="domain" description="Neurotransmitter-gated ion-channel transmembrane" evidence="7">
    <location>
        <begin position="708"/>
        <end position="770"/>
    </location>
</feature>
<keyword evidence="2 5" id="KW-0812">Transmembrane</keyword>
<name>A0A177BBU3_9BILA</name>
<keyword evidence="5" id="KW-0407">Ion channel</keyword>
<comment type="similarity">
    <text evidence="5">Belongs to the ligand-gated ion channel (TC 1.A.9) family.</text>
</comment>
<evidence type="ECO:0000256" key="5">
    <source>
        <dbReference type="RuleBase" id="RU000687"/>
    </source>
</evidence>
<evidence type="ECO:0000259" key="7">
    <source>
        <dbReference type="Pfam" id="PF02932"/>
    </source>
</evidence>
<dbReference type="InterPro" id="IPR018000">
    <property type="entry name" value="Neurotransmitter_ion_chnl_CS"/>
</dbReference>
<evidence type="ECO:0000256" key="4">
    <source>
        <dbReference type="ARBA" id="ARBA00023136"/>
    </source>
</evidence>
<dbReference type="GO" id="GO:0005230">
    <property type="term" value="F:extracellular ligand-gated monoatomic ion channel activity"/>
    <property type="evidence" value="ECO:0007669"/>
    <property type="project" value="InterPro"/>
</dbReference>
<comment type="subcellular location">
    <subcellularLocation>
        <location evidence="1">Membrane</location>
        <topology evidence="1">Multi-pass membrane protein</topology>
    </subcellularLocation>
</comment>
<protein>
    <submittedName>
        <fullName evidence="8">Acetylcholine receptor subunit alpha</fullName>
    </submittedName>
</protein>
<dbReference type="InterPro" id="IPR006202">
    <property type="entry name" value="Neur_chan_lig-bd"/>
</dbReference>
<keyword evidence="9" id="KW-1185">Reference proteome</keyword>
<dbReference type="FunFam" id="1.20.58.390:FF:000073">
    <property type="entry name" value="Neuronal acetylcholine receptor subunit alpha-9-II"/>
    <property type="match status" value="1"/>
</dbReference>
<dbReference type="GO" id="GO:0016020">
    <property type="term" value="C:membrane"/>
    <property type="evidence" value="ECO:0007669"/>
    <property type="project" value="UniProtKB-SubCell"/>
</dbReference>
<dbReference type="InterPro" id="IPR038050">
    <property type="entry name" value="Neuro_actylchol_rec"/>
</dbReference>
<dbReference type="Gene3D" id="2.70.170.10">
    <property type="entry name" value="Neurotransmitter-gated ion-channel ligand-binding domain"/>
    <property type="match status" value="3"/>
</dbReference>
<evidence type="ECO:0000313" key="9">
    <source>
        <dbReference type="Proteomes" id="UP000078046"/>
    </source>
</evidence>
<dbReference type="InterPro" id="IPR006029">
    <property type="entry name" value="Neurotrans-gated_channel_TM"/>
</dbReference>
<dbReference type="PANTHER" id="PTHR18945">
    <property type="entry name" value="NEUROTRANSMITTER GATED ION CHANNEL"/>
    <property type="match status" value="1"/>
</dbReference>
<feature type="domain" description="Neurotransmitter-gated ion-channel ligand-binding" evidence="6">
    <location>
        <begin position="587"/>
        <end position="700"/>
    </location>
</feature>
<evidence type="ECO:0000313" key="8">
    <source>
        <dbReference type="EMBL" id="OAF71716.1"/>
    </source>
</evidence>
<comment type="caution">
    <text evidence="8">The sequence shown here is derived from an EMBL/GenBank/DDBJ whole genome shotgun (WGS) entry which is preliminary data.</text>
</comment>
<feature type="transmembrane region" description="Helical" evidence="5">
    <location>
        <begin position="889"/>
        <end position="909"/>
    </location>
</feature>
<feature type="transmembrane region" description="Helical" evidence="5">
    <location>
        <begin position="701"/>
        <end position="726"/>
    </location>
</feature>
<dbReference type="OrthoDB" id="5975154at2759"/>
<dbReference type="SUPFAM" id="SSF63712">
    <property type="entry name" value="Nicotinic receptor ligand binding domain-like"/>
    <property type="match status" value="3"/>
</dbReference>
<dbReference type="CDD" id="cd19051">
    <property type="entry name" value="LGIC_TM_cation"/>
    <property type="match status" value="2"/>
</dbReference>
<feature type="transmembrane region" description="Helical" evidence="5">
    <location>
        <begin position="93"/>
        <end position="115"/>
    </location>
</feature>
<feature type="transmembrane region" description="Helical" evidence="5">
    <location>
        <begin position="733"/>
        <end position="751"/>
    </location>
</feature>
<feature type="transmembrane region" description="Helical" evidence="5">
    <location>
        <begin position="158"/>
        <end position="181"/>
    </location>
</feature>
<dbReference type="PRINTS" id="PR00252">
    <property type="entry name" value="NRIONCHANNEL"/>
</dbReference>
<comment type="caution">
    <text evidence="5">Lacks conserved residue(s) required for the propagation of feature annotation.</text>
</comment>
<dbReference type="InterPro" id="IPR036734">
    <property type="entry name" value="Neur_chan_lig-bd_sf"/>
</dbReference>
<sequence>MILFTLKKTPNIKTGKFPYEMLYRKTMKFGSWTYDGSKINLTKKADVIDRSTYQESGEWLIVETPVTRNVIKYECCPEEYIDITFIIHIRRRALYYGFNIIVPCALISSLTMIMFLLPQDSGEKVSLGVTILLSLSVFSLIVADSVPTTSMSVPIVGVYFQTVMLMCTVSVVMAIFILNLHHRKPTMYIMPNWIRIVVCEWLAWILHMHRPGKDLSREFLLRKSKIRKLASQKPFSVSLISNITNMDNAIPQNDYLLYDTQANQAFKFHSTTESIIKKELLEILNEIRFITHKIKDGDQSDEEINDWKFAAMVIDRFCLITFTLMTIFTTLGCVLSGQHEENLIDEVIIRRKYNSLARPVSREEDALVVKFGITLQQIIALDEKSEMLHTNLWLNYEWHDYKLSWNETEYGNVTSIRLPAKLIWTPDILMYNRDISFNSKLKNKHLPNVASCSKPIPIPKRRQNDVFITTSDSSFDDDLYVSPEIFNGEDNKTGIVTGPQLKHIFMSKNFKKSLNKNGLHAWNSLKQNDPLVSSDTLIPRPLHIKLDLAKQFLNCIQKSKGINPILKQILPFSEAKIIAGIVTGSRADEDIDSKFPTNIVVYSDGRCNWVPPGLYISSCSIDITWFPFDDQICYMKFGSWSYDGGKINLIKKSDTVDISAYQESGEWLLIDVPAMRHVKKYDCCPEQYIDITFKIHIRRRALYYGFNLIIPCALISSLTMMVFLLPPDSGEKVSLGVTILLSLSVFSLIVAESVPSTSMSVPILGIYFQSVRILICDWMACILGLTRPGKDLSRQFLLRKSKMRNLESRSQFSLSLISNIKDIDNAIPLNEIPRSSPWNQNQNAMYNIKNELLSILNELRYITHKVKDNDQIEEEVHDWKFAAMVIDRFCLVLFAALTIFTTMGCFLSVPHIT</sequence>
<keyword evidence="3 5" id="KW-1133">Transmembrane helix</keyword>
<dbReference type="AlphaFoldDB" id="A0A177BBU3"/>
<feature type="domain" description="Neurotransmitter-gated ion-channel transmembrane" evidence="7">
    <location>
        <begin position="774"/>
        <end position="906"/>
    </location>
</feature>
<dbReference type="InterPro" id="IPR006201">
    <property type="entry name" value="Neur_channel"/>
</dbReference>
<feature type="domain" description="Neurotransmitter-gated ion-channel ligand-binding" evidence="6">
    <location>
        <begin position="350"/>
        <end position="440"/>
    </location>
</feature>
<feature type="domain" description="Neurotransmitter-gated ion-channel transmembrane" evidence="7">
    <location>
        <begin position="100"/>
        <end position="332"/>
    </location>
</feature>
<dbReference type="EMBL" id="LWCA01000029">
    <property type="protein sequence ID" value="OAF71716.1"/>
    <property type="molecule type" value="Genomic_DNA"/>
</dbReference>
<evidence type="ECO:0000256" key="3">
    <source>
        <dbReference type="ARBA" id="ARBA00022989"/>
    </source>
</evidence>
<dbReference type="GO" id="GO:0004888">
    <property type="term" value="F:transmembrane signaling receptor activity"/>
    <property type="evidence" value="ECO:0007669"/>
    <property type="project" value="InterPro"/>
</dbReference>
<dbReference type="InterPro" id="IPR036719">
    <property type="entry name" value="Neuro-gated_channel_TM_sf"/>
</dbReference>
<keyword evidence="5" id="KW-0406">Ion transport</keyword>
<keyword evidence="5" id="KW-0813">Transport</keyword>
<feature type="transmembrane region" description="Helical" evidence="5">
    <location>
        <begin position="127"/>
        <end position="146"/>
    </location>
</feature>
<dbReference type="Pfam" id="PF02932">
    <property type="entry name" value="Neur_chan_memb"/>
    <property type="match status" value="3"/>
</dbReference>
<accession>A0A177BBU3</accession>
<evidence type="ECO:0000256" key="1">
    <source>
        <dbReference type="ARBA" id="ARBA00004141"/>
    </source>
</evidence>
<evidence type="ECO:0000256" key="2">
    <source>
        <dbReference type="ARBA" id="ARBA00022692"/>
    </source>
</evidence>
<dbReference type="SUPFAM" id="SSF90112">
    <property type="entry name" value="Neurotransmitter-gated ion-channel transmembrane pore"/>
    <property type="match status" value="2"/>
</dbReference>
<reference evidence="8 9" key="1">
    <citation type="submission" date="2016-04" db="EMBL/GenBank/DDBJ databases">
        <title>The genome of Intoshia linei affirms orthonectids as highly simplified spiralians.</title>
        <authorList>
            <person name="Mikhailov K.V."/>
            <person name="Slusarev G.S."/>
            <person name="Nikitin M.A."/>
            <person name="Logacheva M.D."/>
            <person name="Penin A."/>
            <person name="Aleoshin V."/>
            <person name="Panchin Y.V."/>
        </authorList>
    </citation>
    <scope>NUCLEOTIDE SEQUENCE [LARGE SCALE GENOMIC DNA]</scope>
    <source>
        <strain evidence="8">Intl2013</strain>
        <tissue evidence="8">Whole animal</tissue>
    </source>
</reference>
<dbReference type="Gene3D" id="1.20.58.390">
    <property type="entry name" value="Neurotransmitter-gated ion-channel transmembrane domain"/>
    <property type="match status" value="4"/>
</dbReference>
<dbReference type="FunFam" id="2.70.170.10:FF:000060">
    <property type="entry name" value="Nicotinic acetylcholine receptor subunit alpha4"/>
    <property type="match status" value="1"/>
</dbReference>
<dbReference type="CDD" id="cd18997">
    <property type="entry name" value="LGIC_ECD_nAChR"/>
    <property type="match status" value="1"/>
</dbReference>
<keyword evidence="8" id="KW-0675">Receptor</keyword>
<feature type="domain" description="Neurotransmitter-gated ion-channel ligand-binding" evidence="6">
    <location>
        <begin position="12"/>
        <end position="92"/>
    </location>
</feature>
<dbReference type="PROSITE" id="PS00236">
    <property type="entry name" value="NEUROTR_ION_CHANNEL"/>
    <property type="match status" value="1"/>
</dbReference>
<keyword evidence="4 5" id="KW-0472">Membrane</keyword>
<dbReference type="FunFam" id="2.70.170.10:FF:000106">
    <property type="entry name" value="Si:ch211-39a7.1"/>
    <property type="match status" value="1"/>
</dbReference>
<evidence type="ECO:0000259" key="6">
    <source>
        <dbReference type="Pfam" id="PF02931"/>
    </source>
</evidence>
<organism evidence="8 9">
    <name type="scientific">Intoshia linei</name>
    <dbReference type="NCBI Taxonomy" id="1819745"/>
    <lineage>
        <taxon>Eukaryota</taxon>
        <taxon>Metazoa</taxon>
        <taxon>Spiralia</taxon>
        <taxon>Lophotrochozoa</taxon>
        <taxon>Mesozoa</taxon>
        <taxon>Orthonectida</taxon>
        <taxon>Rhopaluridae</taxon>
        <taxon>Intoshia</taxon>
    </lineage>
</organism>